<accession>A0ABT1SEQ3</accession>
<evidence type="ECO:0000313" key="2">
    <source>
        <dbReference type="Proteomes" id="UP001524478"/>
    </source>
</evidence>
<dbReference type="EMBL" id="JANGAC010000016">
    <property type="protein sequence ID" value="MCQ4924931.1"/>
    <property type="molecule type" value="Genomic_DNA"/>
</dbReference>
<evidence type="ECO:0000313" key="1">
    <source>
        <dbReference type="EMBL" id="MCQ4924931.1"/>
    </source>
</evidence>
<organism evidence="1 2">
    <name type="scientific">Tissierella carlieri</name>
    <dbReference type="NCBI Taxonomy" id="689904"/>
    <lineage>
        <taxon>Bacteria</taxon>
        <taxon>Bacillati</taxon>
        <taxon>Bacillota</taxon>
        <taxon>Tissierellia</taxon>
        <taxon>Tissierellales</taxon>
        <taxon>Tissierellaceae</taxon>
        <taxon>Tissierella</taxon>
    </lineage>
</organism>
<sequence length="53" mass="5771">MKKIEEEGIFIGLKSDKPVSFNPFINNLGENFNAIVLGEPGCSCSGFIEPPNK</sequence>
<comment type="caution">
    <text evidence="1">The sequence shown here is derived from an EMBL/GenBank/DDBJ whole genome shotgun (WGS) entry which is preliminary data.</text>
</comment>
<gene>
    <name evidence="1" type="ORF">NE686_17650</name>
</gene>
<keyword evidence="2" id="KW-1185">Reference proteome</keyword>
<name>A0ABT1SEQ3_9FIRM</name>
<proteinExistence type="predicted"/>
<protein>
    <submittedName>
        <fullName evidence="1">Uncharacterized protein</fullName>
    </submittedName>
</protein>
<reference evidence="1 2" key="1">
    <citation type="submission" date="2022-06" db="EMBL/GenBank/DDBJ databases">
        <title>Isolation of gut microbiota from human fecal samples.</title>
        <authorList>
            <person name="Pamer E.G."/>
            <person name="Barat B."/>
            <person name="Waligurski E."/>
            <person name="Medina S."/>
            <person name="Paddock L."/>
            <person name="Mostad J."/>
        </authorList>
    </citation>
    <scope>NUCLEOTIDE SEQUENCE [LARGE SCALE GENOMIC DNA]</scope>
    <source>
        <strain evidence="1 2">DFI.7.95</strain>
    </source>
</reference>
<dbReference type="RefSeq" id="WP_256312522.1">
    <property type="nucleotide sequence ID" value="NZ_JANGAC010000016.1"/>
</dbReference>
<dbReference type="Proteomes" id="UP001524478">
    <property type="component" value="Unassembled WGS sequence"/>
</dbReference>